<gene>
    <name evidence="7" type="ORF">CQA53_02565</name>
</gene>
<feature type="transmembrane region" description="Helical" evidence="6">
    <location>
        <begin position="23"/>
        <end position="42"/>
    </location>
</feature>
<dbReference type="RefSeq" id="WP_115542449.1">
    <property type="nucleotide sequence ID" value="NZ_NXLQ01000002.1"/>
</dbReference>
<feature type="transmembrane region" description="Helical" evidence="6">
    <location>
        <begin position="251"/>
        <end position="268"/>
    </location>
</feature>
<feature type="transmembrane region" description="Helical" evidence="6">
    <location>
        <begin position="344"/>
        <end position="369"/>
    </location>
</feature>
<dbReference type="CDD" id="cd01118">
    <property type="entry name" value="ArsB_permease"/>
    <property type="match status" value="1"/>
</dbReference>
<dbReference type="Proteomes" id="UP000256379">
    <property type="component" value="Unassembled WGS sequence"/>
</dbReference>
<dbReference type="PANTHER" id="PTHR43302:SF5">
    <property type="entry name" value="TRANSPORTER ARSB-RELATED"/>
    <property type="match status" value="1"/>
</dbReference>
<reference evidence="7 8" key="1">
    <citation type="submission" date="2018-04" db="EMBL/GenBank/DDBJ databases">
        <title>Novel Campyloabacter and Helicobacter Species and Strains.</title>
        <authorList>
            <person name="Mannion A.J."/>
            <person name="Shen Z."/>
            <person name="Fox J.G."/>
        </authorList>
    </citation>
    <scope>NUCLEOTIDE SEQUENCE [LARGE SCALE GENOMIC DNA]</scope>
    <source>
        <strain evidence="7 8">MIT 17-337</strain>
    </source>
</reference>
<evidence type="ECO:0000256" key="3">
    <source>
        <dbReference type="ARBA" id="ARBA00022692"/>
    </source>
</evidence>
<comment type="subcellular location">
    <subcellularLocation>
        <location evidence="1">Cell membrane</location>
        <topology evidence="1">Multi-pass membrane protein</topology>
    </subcellularLocation>
</comment>
<feature type="transmembrane region" description="Helical" evidence="6">
    <location>
        <begin position="432"/>
        <end position="455"/>
    </location>
</feature>
<feature type="transmembrane region" description="Helical" evidence="6">
    <location>
        <begin position="274"/>
        <end position="292"/>
    </location>
</feature>
<feature type="transmembrane region" description="Helical" evidence="6">
    <location>
        <begin position="209"/>
        <end position="231"/>
    </location>
</feature>
<dbReference type="Pfam" id="PF02040">
    <property type="entry name" value="ArsB"/>
    <property type="match status" value="2"/>
</dbReference>
<accession>A0A3D8IPK8</accession>
<comment type="caution">
    <text evidence="7">The sequence shown here is derived from an EMBL/GenBank/DDBJ whole genome shotgun (WGS) entry which is preliminary data.</text>
</comment>
<evidence type="ECO:0000313" key="7">
    <source>
        <dbReference type="EMBL" id="RDU67152.1"/>
    </source>
</evidence>
<feature type="transmembrane region" description="Helical" evidence="6">
    <location>
        <begin position="123"/>
        <end position="153"/>
    </location>
</feature>
<keyword evidence="8" id="KW-1185">Reference proteome</keyword>
<dbReference type="EMBL" id="NXLQ01000002">
    <property type="protein sequence ID" value="RDU67152.1"/>
    <property type="molecule type" value="Genomic_DNA"/>
</dbReference>
<evidence type="ECO:0000256" key="2">
    <source>
        <dbReference type="ARBA" id="ARBA00022475"/>
    </source>
</evidence>
<feature type="transmembrane region" description="Helical" evidence="6">
    <location>
        <begin position="304"/>
        <end position="324"/>
    </location>
</feature>
<evidence type="ECO:0000313" key="8">
    <source>
        <dbReference type="Proteomes" id="UP000256379"/>
    </source>
</evidence>
<proteinExistence type="predicted"/>
<sequence>MLILGIFLSTLFCILMRPFGLRIWLYSSVGALFVFIFGLVGLEDLEFIFSLIWDSSLTLIALIVLSLCLESLGFFERLIGILLGFCEVKSRRFPARKCHTNTHSESPMRYKSQHTHIIHTRKLFFVLFVCAGILSAMFANDGAILILTPLVIGIWRCMKFPHQRLLIVLLFMISFLCDATSNAFIISNLTNIITANYFHLGFLEFARTMALPNIITLCGTIMLFFMIFRTLLPKYLRIERGESYRLSNTQFIVYCVILGFFVLAFFVIESLHFSISMPCILFALIFLILLFLQDKSKTLNVLRHAPYGIVIFSFGLFVVVFALYKHELGSVLQGLFAHLSDNTFVNILSVGLLSTFGASVFNNLPMVLLGNLSLQEFYASGGMSEMMNQALIYAHLLACNIGSKLTPIGSLCTLLWLEILRKNGVIVGFKTYFSLSFIFTLPILFMALVGLWVVIL</sequence>
<feature type="transmembrane region" description="Helical" evidence="6">
    <location>
        <begin position="51"/>
        <end position="75"/>
    </location>
</feature>
<keyword evidence="3 6" id="KW-0812">Transmembrane</keyword>
<evidence type="ECO:0000256" key="5">
    <source>
        <dbReference type="ARBA" id="ARBA00023136"/>
    </source>
</evidence>
<feature type="transmembrane region" description="Helical" evidence="6">
    <location>
        <begin position="165"/>
        <end position="189"/>
    </location>
</feature>
<dbReference type="GO" id="GO:0005886">
    <property type="term" value="C:plasma membrane"/>
    <property type="evidence" value="ECO:0007669"/>
    <property type="project" value="UniProtKB-SubCell"/>
</dbReference>
<dbReference type="GO" id="GO:0015105">
    <property type="term" value="F:arsenite transmembrane transporter activity"/>
    <property type="evidence" value="ECO:0007669"/>
    <property type="project" value="InterPro"/>
</dbReference>
<evidence type="ECO:0000256" key="1">
    <source>
        <dbReference type="ARBA" id="ARBA00004651"/>
    </source>
</evidence>
<organism evidence="7 8">
    <name type="scientific">Helicobacter didelphidarum</name>
    <dbReference type="NCBI Taxonomy" id="2040648"/>
    <lineage>
        <taxon>Bacteria</taxon>
        <taxon>Pseudomonadati</taxon>
        <taxon>Campylobacterota</taxon>
        <taxon>Epsilonproteobacteria</taxon>
        <taxon>Campylobacterales</taxon>
        <taxon>Helicobacteraceae</taxon>
        <taxon>Helicobacter</taxon>
    </lineage>
</organism>
<dbReference type="AlphaFoldDB" id="A0A3D8IPK8"/>
<evidence type="ECO:0000256" key="6">
    <source>
        <dbReference type="SAM" id="Phobius"/>
    </source>
</evidence>
<name>A0A3D8IPK8_9HELI</name>
<protein>
    <submittedName>
        <fullName evidence="7">Arsenic transporter</fullName>
    </submittedName>
</protein>
<keyword evidence="2" id="KW-1003">Cell membrane</keyword>
<keyword evidence="5 6" id="KW-0472">Membrane</keyword>
<dbReference type="OrthoDB" id="9774335at2"/>
<keyword evidence="4 6" id="KW-1133">Transmembrane helix</keyword>
<feature type="transmembrane region" description="Helical" evidence="6">
    <location>
        <begin position="390"/>
        <end position="417"/>
    </location>
</feature>
<dbReference type="PANTHER" id="PTHR43302">
    <property type="entry name" value="TRANSPORTER ARSB-RELATED"/>
    <property type="match status" value="1"/>
</dbReference>
<evidence type="ECO:0000256" key="4">
    <source>
        <dbReference type="ARBA" id="ARBA00022989"/>
    </source>
</evidence>
<dbReference type="InterPro" id="IPR000802">
    <property type="entry name" value="Arsenical_pump_ArsB"/>
</dbReference>
<dbReference type="PRINTS" id="PR00758">
    <property type="entry name" value="ARSENICPUMP"/>
</dbReference>